<dbReference type="InterPro" id="IPR001680">
    <property type="entry name" value="WD40_rpt"/>
</dbReference>
<keyword evidence="2" id="KW-0677">Repeat</keyword>
<dbReference type="PROSITE" id="PS50082">
    <property type="entry name" value="WD_REPEATS_2"/>
    <property type="match status" value="1"/>
</dbReference>
<evidence type="ECO:0000256" key="2">
    <source>
        <dbReference type="ARBA" id="ARBA00022737"/>
    </source>
</evidence>
<evidence type="ECO:0000256" key="3">
    <source>
        <dbReference type="PROSITE-ProRule" id="PRU00221"/>
    </source>
</evidence>
<dbReference type="PANTHER" id="PTHR19857">
    <property type="entry name" value="MITOCHONDRIAL DIVISION PROTEIN 1-RELATED"/>
    <property type="match status" value="1"/>
</dbReference>
<evidence type="ECO:0000313" key="5">
    <source>
        <dbReference type="Proteomes" id="UP000187209"/>
    </source>
</evidence>
<dbReference type="SUPFAM" id="SSF50978">
    <property type="entry name" value="WD40 repeat-like"/>
    <property type="match status" value="1"/>
</dbReference>
<dbReference type="InterPro" id="IPR015943">
    <property type="entry name" value="WD40/YVTN_repeat-like_dom_sf"/>
</dbReference>
<dbReference type="InterPro" id="IPR036322">
    <property type="entry name" value="WD40_repeat_dom_sf"/>
</dbReference>
<dbReference type="EMBL" id="MPUH01000194">
    <property type="protein sequence ID" value="OMJ86824.1"/>
    <property type="molecule type" value="Genomic_DNA"/>
</dbReference>
<proteinExistence type="predicted"/>
<keyword evidence="5" id="KW-1185">Reference proteome</keyword>
<dbReference type="Gene3D" id="2.130.10.10">
    <property type="entry name" value="YVTN repeat-like/Quinoprotein amine dehydrogenase"/>
    <property type="match status" value="2"/>
</dbReference>
<dbReference type="SMART" id="SM00320">
    <property type="entry name" value="WD40"/>
    <property type="match status" value="6"/>
</dbReference>
<organism evidence="4 5">
    <name type="scientific">Stentor coeruleus</name>
    <dbReference type="NCBI Taxonomy" id="5963"/>
    <lineage>
        <taxon>Eukaryota</taxon>
        <taxon>Sar</taxon>
        <taxon>Alveolata</taxon>
        <taxon>Ciliophora</taxon>
        <taxon>Postciliodesmatophora</taxon>
        <taxon>Heterotrichea</taxon>
        <taxon>Heterotrichida</taxon>
        <taxon>Stentoridae</taxon>
        <taxon>Stentor</taxon>
    </lineage>
</organism>
<name>A0A1R2CCS3_9CILI</name>
<dbReference type="PANTHER" id="PTHR19857:SF8">
    <property type="entry name" value="ANGIO-ASSOCIATED MIGRATORY CELL PROTEIN"/>
    <property type="match status" value="1"/>
</dbReference>
<dbReference type="AlphaFoldDB" id="A0A1R2CCS3"/>
<dbReference type="OrthoDB" id="10266330at2759"/>
<comment type="caution">
    <text evidence="4">The sequence shown here is derived from an EMBL/GenBank/DDBJ whole genome shotgun (WGS) entry which is preliminary data.</text>
</comment>
<evidence type="ECO:0000313" key="4">
    <source>
        <dbReference type="EMBL" id="OMJ86824.1"/>
    </source>
</evidence>
<dbReference type="PROSITE" id="PS50294">
    <property type="entry name" value="WD_REPEATS_REGION"/>
    <property type="match status" value="1"/>
</dbReference>
<dbReference type="InterPro" id="IPR051179">
    <property type="entry name" value="WD_repeat_multifunction"/>
</dbReference>
<dbReference type="Proteomes" id="UP000187209">
    <property type="component" value="Unassembled WGS sequence"/>
</dbReference>
<protein>
    <submittedName>
        <fullName evidence="4">Uncharacterized protein</fullName>
    </submittedName>
</protein>
<reference evidence="4 5" key="1">
    <citation type="submission" date="2016-11" db="EMBL/GenBank/DDBJ databases">
        <title>The macronuclear genome of Stentor coeruleus: a giant cell with tiny introns.</title>
        <authorList>
            <person name="Slabodnick M."/>
            <person name="Ruby J.G."/>
            <person name="Reiff S.B."/>
            <person name="Swart E.C."/>
            <person name="Gosai S."/>
            <person name="Prabakaran S."/>
            <person name="Witkowska E."/>
            <person name="Larue G.E."/>
            <person name="Fisher S."/>
            <person name="Freeman R.M."/>
            <person name="Gunawardena J."/>
            <person name="Chu W."/>
            <person name="Stover N.A."/>
            <person name="Gregory B.D."/>
            <person name="Nowacki M."/>
            <person name="Derisi J."/>
            <person name="Roy S.W."/>
            <person name="Marshall W.F."/>
            <person name="Sood P."/>
        </authorList>
    </citation>
    <scope>NUCLEOTIDE SEQUENCE [LARGE SCALE GENOMIC DNA]</scope>
    <source>
        <strain evidence="4">WM001</strain>
    </source>
</reference>
<evidence type="ECO:0000256" key="1">
    <source>
        <dbReference type="ARBA" id="ARBA00022574"/>
    </source>
</evidence>
<accession>A0A1R2CCS3</accession>
<sequence length="682" mass="77838">MGAKYTTTQSERPSETLNTSIKYDSLELPTLPDTPELSEIPSLLLLTEPNPDRSSLTFKEKVSALLKTYKKFPEKTLNLLQKHFNLHFSYYGKDITKLVLSENMTIFATLSNENLIDIFSFEENRMLYMMKETVHISDFIMRSDGDLLIYCTPNGAKVWNYKLNSLHVISALYGKNLNSLVLSNDMIYLAVGSFEGNVCVLDFIGKKQKIEFCSHKSPIYSLAFTKDNECLISAGGDIVKNFDCCIRIWNIHRQSLITVLVGHALTVHTIKINRTEKYFLSLSEDGSVRLWDLEKILLNKDNTESLGTLIGRNIKTYDYTSDQTNNLALLKQNMLAKTLALRGVPGSYSSEDKIMKPLYAAFTTAVFQECKEDTEVSRIFVGDDYFAKKQKNWDHSVFFGELNIVIFNLKDSVIDFYEIPSLEKVNSVEIKASPVRNVFLFDNTEGVYIDKNMNIHHINLINQDTISLPLPGTSMILQKIGIEKKRVAISYFHDKTKLNYTTSLWDLKKLKYLGHVLVGSSQVEFAVLSKNFKILCIVTSAGFIKLWDLENNFLIMDVKHEEDYIEKIGFTDDSNFLITCNRAKNDYKISVWKAKSFKLISYHTISVQGIEKALLVINSDAYWVGVKKRKVIVMKNRVDKKRKNLLAVTKDGKFIVLAFKDKVKVLKLGSNSSLLELNSLIE</sequence>
<gene>
    <name evidence="4" type="ORF">SteCoe_11598</name>
</gene>
<dbReference type="Pfam" id="PF00400">
    <property type="entry name" value="WD40"/>
    <property type="match status" value="2"/>
</dbReference>
<feature type="repeat" description="WD" evidence="3">
    <location>
        <begin position="260"/>
        <end position="294"/>
    </location>
</feature>
<keyword evidence="1 3" id="KW-0853">WD repeat</keyword>